<comment type="similarity">
    <text evidence="1">Belongs to the UPF0065 (bug) family.</text>
</comment>
<sequence length="327" mass="34690">MEKLQSRKAWRRTVAAVFMFTGIATAYAQTYPSQPMHFIVPMAPGGSVDTLARLMAEMLTKKVGQTIVVENKSGAGGVLAASYVARAKPDGYTVFVADTGQLSVNPSLYKDLPYDKSTVFVPVTEAVSAPLFLAVNAKLPVRSVQEFIDYAKKHPGLLFGSTGVGSVHHLGMQLLAVRAGIKMVHVPYKGASQSTVALVGGEVQAALTALPSIRNYVAGGEVRLLAVATPERSVLMPELPTVSESGIKDFRVAVNVGFVLPPGTPVPVANYLHTQITEVLADKGFQQRLITMGLVPMGSTAAEYARNIADDTATYRAVIEASGASQN</sequence>
<dbReference type="RefSeq" id="WP_165404377.1">
    <property type="nucleotide sequence ID" value="NZ_SGXC01000001.1"/>
</dbReference>
<dbReference type="CDD" id="cd07012">
    <property type="entry name" value="PBP2_Bug_TTT"/>
    <property type="match status" value="1"/>
</dbReference>
<dbReference type="PIRSF" id="PIRSF017082">
    <property type="entry name" value="YflP"/>
    <property type="match status" value="1"/>
</dbReference>
<protein>
    <submittedName>
        <fullName evidence="2">Tripartite-type tricarboxylate transporter receptor subunit TctC</fullName>
    </submittedName>
</protein>
<reference evidence="2 3" key="1">
    <citation type="submission" date="2019-02" db="EMBL/GenBank/DDBJ databases">
        <title>Genomic Encyclopedia of Type Strains, Phase IV (KMG-IV): sequencing the most valuable type-strain genomes for metagenomic binning, comparative biology and taxonomic classification.</title>
        <authorList>
            <person name="Goeker M."/>
        </authorList>
    </citation>
    <scope>NUCLEOTIDE SEQUENCE [LARGE SCALE GENOMIC DNA]</scope>
    <source>
        <strain evidence="2 3">K24</strain>
    </source>
</reference>
<dbReference type="EMBL" id="SGXC01000001">
    <property type="protein sequence ID" value="RZS84257.1"/>
    <property type="molecule type" value="Genomic_DNA"/>
</dbReference>
<accession>A0A4V2F3I8</accession>
<dbReference type="Pfam" id="PF03401">
    <property type="entry name" value="TctC"/>
    <property type="match status" value="1"/>
</dbReference>
<organism evidence="2 3">
    <name type="scientific">Pigmentiphaga kullae</name>
    <dbReference type="NCBI Taxonomy" id="151784"/>
    <lineage>
        <taxon>Bacteria</taxon>
        <taxon>Pseudomonadati</taxon>
        <taxon>Pseudomonadota</taxon>
        <taxon>Betaproteobacteria</taxon>
        <taxon>Burkholderiales</taxon>
        <taxon>Alcaligenaceae</taxon>
        <taxon>Pigmentiphaga</taxon>
    </lineage>
</organism>
<dbReference type="AlphaFoldDB" id="A0A4V2F3I8"/>
<keyword evidence="2" id="KW-0675">Receptor</keyword>
<keyword evidence="3" id="KW-1185">Reference proteome</keyword>
<dbReference type="PANTHER" id="PTHR42928:SF5">
    <property type="entry name" value="BLR1237 PROTEIN"/>
    <property type="match status" value="1"/>
</dbReference>
<evidence type="ECO:0000313" key="2">
    <source>
        <dbReference type="EMBL" id="RZS84257.1"/>
    </source>
</evidence>
<dbReference type="Gene3D" id="3.40.190.150">
    <property type="entry name" value="Bordetella uptake gene, domain 1"/>
    <property type="match status" value="1"/>
</dbReference>
<comment type="caution">
    <text evidence="2">The sequence shown here is derived from an EMBL/GenBank/DDBJ whole genome shotgun (WGS) entry which is preliminary data.</text>
</comment>
<dbReference type="InterPro" id="IPR005064">
    <property type="entry name" value="BUG"/>
</dbReference>
<dbReference type="Gene3D" id="3.40.190.10">
    <property type="entry name" value="Periplasmic binding protein-like II"/>
    <property type="match status" value="1"/>
</dbReference>
<dbReference type="PANTHER" id="PTHR42928">
    <property type="entry name" value="TRICARBOXYLATE-BINDING PROTEIN"/>
    <property type="match status" value="1"/>
</dbReference>
<name>A0A4V2F3I8_9BURK</name>
<evidence type="ECO:0000313" key="3">
    <source>
        <dbReference type="Proteomes" id="UP000292445"/>
    </source>
</evidence>
<dbReference type="InterPro" id="IPR042100">
    <property type="entry name" value="Bug_dom1"/>
</dbReference>
<dbReference type="Proteomes" id="UP000292445">
    <property type="component" value="Unassembled WGS sequence"/>
</dbReference>
<dbReference type="SUPFAM" id="SSF53850">
    <property type="entry name" value="Periplasmic binding protein-like II"/>
    <property type="match status" value="1"/>
</dbReference>
<proteinExistence type="inferred from homology"/>
<evidence type="ECO:0000256" key="1">
    <source>
        <dbReference type="ARBA" id="ARBA00006987"/>
    </source>
</evidence>
<gene>
    <name evidence="2" type="ORF">EV675_0271</name>
</gene>